<dbReference type="EMBL" id="LTDM01000003">
    <property type="protein sequence ID" value="OLS03777.1"/>
    <property type="molecule type" value="Genomic_DNA"/>
</dbReference>
<protein>
    <recommendedName>
        <fullName evidence="3 6">Flagellar basal-body rod protein FlgC</fullName>
    </recommendedName>
</protein>
<keyword evidence="10" id="KW-1185">Reference proteome</keyword>
<comment type="subcellular location">
    <subcellularLocation>
        <location evidence="1 6">Bacterial flagellum basal body</location>
    </subcellularLocation>
</comment>
<accession>A0A1U7M8Z8</accession>
<comment type="similarity">
    <text evidence="2">Belongs to the flagella basal body rod proteins family.</text>
</comment>
<dbReference type="Pfam" id="PF06429">
    <property type="entry name" value="Flg_bbr_C"/>
    <property type="match status" value="1"/>
</dbReference>
<dbReference type="InterPro" id="IPR001444">
    <property type="entry name" value="Flag_bb_rod_N"/>
</dbReference>
<dbReference type="AlphaFoldDB" id="A0A1U7M8Z8"/>
<dbReference type="OrthoDB" id="9794148at2"/>
<name>A0A1U7M8Z8_TISCR</name>
<evidence type="ECO:0000256" key="2">
    <source>
        <dbReference type="ARBA" id="ARBA00009677"/>
    </source>
</evidence>
<evidence type="ECO:0000256" key="3">
    <source>
        <dbReference type="ARBA" id="ARBA00017941"/>
    </source>
</evidence>
<dbReference type="InterPro" id="IPR019776">
    <property type="entry name" value="Flagellar_basal_body_rod_CS"/>
</dbReference>
<gene>
    <name evidence="9" type="primary">flgC</name>
    <name evidence="9" type="ORF">TICRE_02900</name>
</gene>
<dbReference type="InterPro" id="IPR010930">
    <property type="entry name" value="Flg_bb/hook_C_dom"/>
</dbReference>
<evidence type="ECO:0000259" key="7">
    <source>
        <dbReference type="Pfam" id="PF00460"/>
    </source>
</evidence>
<comment type="subunit">
    <text evidence="5 6">The basal body constitutes a major portion of the flagellar organelle and consists of four rings (L,P,S, and M) mounted on a central rod. The rod consists of about 26 subunits of FlgG in the distal portion, and FlgB, FlgC and FlgF are thought to build up the proximal portion of the rod with about 6 subunits each.</text>
</comment>
<evidence type="ECO:0000256" key="5">
    <source>
        <dbReference type="ARBA" id="ARBA00025933"/>
    </source>
</evidence>
<dbReference type="PANTHER" id="PTHR30435">
    <property type="entry name" value="FLAGELLAR PROTEIN"/>
    <property type="match status" value="1"/>
</dbReference>
<dbReference type="Pfam" id="PF00460">
    <property type="entry name" value="Flg_bb_rod"/>
    <property type="match status" value="1"/>
</dbReference>
<keyword evidence="9" id="KW-0969">Cilium</keyword>
<organism evidence="9 10">
    <name type="scientific">Tissierella creatinophila DSM 6911</name>
    <dbReference type="NCBI Taxonomy" id="1123403"/>
    <lineage>
        <taxon>Bacteria</taxon>
        <taxon>Bacillati</taxon>
        <taxon>Bacillota</taxon>
        <taxon>Tissierellia</taxon>
        <taxon>Tissierellales</taxon>
        <taxon>Tissierellaceae</taxon>
        <taxon>Tissierella</taxon>
    </lineage>
</organism>
<sequence length="141" mass="15557">MSIFNSMKINSSGLSLERLKMDVISTNMANVNTTRTEGGGPYLKKQVLFTESLVAAKDTIGKKKSEGVKVVGIRDNDEGLREVYDPDHPDSNEEGYVLFPNVNMVDEMISLINVQRTYEANVTALTTSKNILKKALEISKG</sequence>
<comment type="caution">
    <text evidence="9">The sequence shown here is derived from an EMBL/GenBank/DDBJ whole genome shotgun (WGS) entry which is preliminary data.</text>
</comment>
<feature type="domain" description="Flagellar basal body rod protein N-terminal" evidence="7">
    <location>
        <begin position="9"/>
        <end position="35"/>
    </location>
</feature>
<evidence type="ECO:0000313" key="9">
    <source>
        <dbReference type="EMBL" id="OLS03777.1"/>
    </source>
</evidence>
<dbReference type="NCBIfam" id="TIGR01395">
    <property type="entry name" value="FlgC"/>
    <property type="match status" value="1"/>
</dbReference>
<reference evidence="9 10" key="1">
    <citation type="submission" date="2016-02" db="EMBL/GenBank/DDBJ databases">
        <title>Genome sequence of Tissierella creatinophila DSM 6911.</title>
        <authorList>
            <person name="Poehlein A."/>
            <person name="Daniel R."/>
        </authorList>
    </citation>
    <scope>NUCLEOTIDE SEQUENCE [LARGE SCALE GENOMIC DNA]</scope>
    <source>
        <strain evidence="9 10">DSM 6911</strain>
    </source>
</reference>
<evidence type="ECO:0000259" key="8">
    <source>
        <dbReference type="Pfam" id="PF06429"/>
    </source>
</evidence>
<evidence type="ECO:0000256" key="6">
    <source>
        <dbReference type="RuleBase" id="RU362062"/>
    </source>
</evidence>
<dbReference type="PROSITE" id="PS00588">
    <property type="entry name" value="FLAGELLA_BB_ROD"/>
    <property type="match status" value="1"/>
</dbReference>
<evidence type="ECO:0000256" key="1">
    <source>
        <dbReference type="ARBA" id="ARBA00004117"/>
    </source>
</evidence>
<dbReference type="RefSeq" id="WP_075724385.1">
    <property type="nucleotide sequence ID" value="NZ_LTDM01000003.1"/>
</dbReference>
<dbReference type="GO" id="GO:0071978">
    <property type="term" value="P:bacterial-type flagellum-dependent swarming motility"/>
    <property type="evidence" value="ECO:0007669"/>
    <property type="project" value="TreeGrafter"/>
</dbReference>
<evidence type="ECO:0000313" key="10">
    <source>
        <dbReference type="Proteomes" id="UP000186112"/>
    </source>
</evidence>
<keyword evidence="4 6" id="KW-0975">Bacterial flagellum</keyword>
<evidence type="ECO:0000256" key="4">
    <source>
        <dbReference type="ARBA" id="ARBA00023143"/>
    </source>
</evidence>
<keyword evidence="9" id="KW-0966">Cell projection</keyword>
<dbReference type="Proteomes" id="UP000186112">
    <property type="component" value="Unassembled WGS sequence"/>
</dbReference>
<dbReference type="PANTHER" id="PTHR30435:SF2">
    <property type="entry name" value="FLAGELLAR BASAL-BODY ROD PROTEIN FLGC"/>
    <property type="match status" value="1"/>
</dbReference>
<proteinExistence type="inferred from homology"/>
<keyword evidence="9" id="KW-0282">Flagellum</keyword>
<dbReference type="GO" id="GO:0030694">
    <property type="term" value="C:bacterial-type flagellum basal body, rod"/>
    <property type="evidence" value="ECO:0007669"/>
    <property type="project" value="UniProtKB-UniRule"/>
</dbReference>
<dbReference type="InterPro" id="IPR006299">
    <property type="entry name" value="FlgC"/>
</dbReference>
<feature type="domain" description="Flagellar basal-body/hook protein C-terminal" evidence="8">
    <location>
        <begin position="94"/>
        <end position="137"/>
    </location>
</feature>